<dbReference type="Pfam" id="PF14257">
    <property type="entry name" value="DUF4349"/>
    <property type="match status" value="1"/>
</dbReference>
<keyword evidence="4" id="KW-0732">Signal</keyword>
<proteinExistence type="predicted"/>
<feature type="domain" description="DUF4349" evidence="5">
    <location>
        <begin position="89"/>
        <end position="319"/>
    </location>
</feature>
<feature type="compositionally biased region" description="Polar residues" evidence="2">
    <location>
        <begin position="39"/>
        <end position="48"/>
    </location>
</feature>
<feature type="signal peptide" evidence="4">
    <location>
        <begin position="1"/>
        <end position="21"/>
    </location>
</feature>
<evidence type="ECO:0000313" key="7">
    <source>
        <dbReference type="Proteomes" id="UP000683507"/>
    </source>
</evidence>
<evidence type="ECO:0000256" key="3">
    <source>
        <dbReference type="SAM" id="Phobius"/>
    </source>
</evidence>
<dbReference type="AlphaFoldDB" id="A0A916NCL7"/>
<name>A0A916NCL7_9FLAO</name>
<dbReference type="EMBL" id="OU015584">
    <property type="protein sequence ID" value="CAG5085504.1"/>
    <property type="molecule type" value="Genomic_DNA"/>
</dbReference>
<feature type="chain" id="PRO_5038033203" description="DUF4349 domain-containing protein" evidence="4">
    <location>
        <begin position="22"/>
        <end position="331"/>
    </location>
</feature>
<evidence type="ECO:0000259" key="5">
    <source>
        <dbReference type="Pfam" id="PF14257"/>
    </source>
</evidence>
<feature type="transmembrane region" description="Helical" evidence="3">
    <location>
        <begin position="294"/>
        <end position="322"/>
    </location>
</feature>
<dbReference type="Proteomes" id="UP000683507">
    <property type="component" value="Chromosome"/>
</dbReference>
<dbReference type="KEGG" id="ptan:CRYO30217_02777"/>
<feature type="region of interest" description="Disordered" evidence="2">
    <location>
        <begin position="27"/>
        <end position="68"/>
    </location>
</feature>
<dbReference type="RefSeq" id="WP_258542981.1">
    <property type="nucleotide sequence ID" value="NZ_OU015584.1"/>
</dbReference>
<organism evidence="6 7">
    <name type="scientific">Parvicella tangerina</name>
    <dbReference type="NCBI Taxonomy" id="2829795"/>
    <lineage>
        <taxon>Bacteria</taxon>
        <taxon>Pseudomonadati</taxon>
        <taxon>Bacteroidota</taxon>
        <taxon>Flavobacteriia</taxon>
        <taxon>Flavobacteriales</taxon>
        <taxon>Parvicellaceae</taxon>
        <taxon>Parvicella</taxon>
    </lineage>
</organism>
<keyword evidence="3" id="KW-1133">Transmembrane helix</keyword>
<sequence length="331" mass="37424">MKNSIKTLSFIILFGISSCGAAENESYSEDYKAEEGSSAPYTESSAAQLSYEEEPTESAKKDEGTSENHRVAITSVAASGINDSTLRFIRTAQLKYKTKSVRKTTYLLENAIVHLGGIVTYTNLYSDIENVKKVAISKDSSLKVTTYQVKNNMTIRIPNTQLDSLLKVISTTVTFLDKRIVSADEISLTELKNQLEQNRMANYQEQLKNAIQNKEGKINNVVDAYESMLHKQKLKDDAFIRNLELDYDVEYSVVELSIYQDTSTDKELVENELNIEEFEPSFSSKLGESLKNGWNMILAFIVAIANLWFLIIPLILVGIYFLRKRKVQKNT</sequence>
<feature type="coiled-coil region" evidence="1">
    <location>
        <begin position="186"/>
        <end position="224"/>
    </location>
</feature>
<keyword evidence="1" id="KW-0175">Coiled coil</keyword>
<protein>
    <recommendedName>
        <fullName evidence="5">DUF4349 domain-containing protein</fullName>
    </recommendedName>
</protein>
<evidence type="ECO:0000256" key="2">
    <source>
        <dbReference type="SAM" id="MobiDB-lite"/>
    </source>
</evidence>
<keyword evidence="3" id="KW-0472">Membrane</keyword>
<evidence type="ECO:0000313" key="6">
    <source>
        <dbReference type="EMBL" id="CAG5085504.1"/>
    </source>
</evidence>
<evidence type="ECO:0000256" key="4">
    <source>
        <dbReference type="SAM" id="SignalP"/>
    </source>
</evidence>
<dbReference type="InterPro" id="IPR025645">
    <property type="entry name" value="DUF4349"/>
</dbReference>
<feature type="compositionally biased region" description="Basic and acidic residues" evidence="2">
    <location>
        <begin position="57"/>
        <end position="68"/>
    </location>
</feature>
<keyword evidence="3" id="KW-0812">Transmembrane</keyword>
<dbReference type="PROSITE" id="PS51257">
    <property type="entry name" value="PROKAR_LIPOPROTEIN"/>
    <property type="match status" value="1"/>
</dbReference>
<reference evidence="6" key="1">
    <citation type="submission" date="2021-04" db="EMBL/GenBank/DDBJ databases">
        <authorList>
            <person name="Rodrigo-Torres L."/>
            <person name="Arahal R. D."/>
            <person name="Lucena T."/>
        </authorList>
    </citation>
    <scope>NUCLEOTIDE SEQUENCE</scope>
    <source>
        <strain evidence="6">AS29M-1</strain>
    </source>
</reference>
<keyword evidence="7" id="KW-1185">Reference proteome</keyword>
<accession>A0A916NCL7</accession>
<evidence type="ECO:0000256" key="1">
    <source>
        <dbReference type="SAM" id="Coils"/>
    </source>
</evidence>
<gene>
    <name evidence="6" type="ORF">CRYO30217_02777</name>
</gene>